<feature type="region of interest" description="Disordered" evidence="4">
    <location>
        <begin position="1"/>
        <end position="59"/>
    </location>
</feature>
<dbReference type="Gene3D" id="1.10.510.10">
    <property type="entry name" value="Transferase(Phosphotransferase) domain 1"/>
    <property type="match status" value="1"/>
</dbReference>
<dbReference type="OrthoDB" id="541276at2759"/>
<proteinExistence type="predicted"/>
<feature type="compositionally biased region" description="Polar residues" evidence="4">
    <location>
        <begin position="446"/>
        <end position="457"/>
    </location>
</feature>
<feature type="region of interest" description="Disordered" evidence="4">
    <location>
        <begin position="831"/>
        <end position="850"/>
    </location>
</feature>
<reference evidence="6 7" key="1">
    <citation type="journal article" date="2019" name="Sci. Rep.">
        <title>Comparative genomics of chytrid fungi reveal insights into the obligate biotrophic and pathogenic lifestyle of Synchytrium endobioticum.</title>
        <authorList>
            <person name="van de Vossenberg B.T.L.H."/>
            <person name="Warris S."/>
            <person name="Nguyen H.D.T."/>
            <person name="van Gent-Pelzer M.P.E."/>
            <person name="Joly D.L."/>
            <person name="van de Geest H.C."/>
            <person name="Bonants P.J.M."/>
            <person name="Smith D.S."/>
            <person name="Levesque C.A."/>
            <person name="van der Lee T.A.J."/>
        </authorList>
    </citation>
    <scope>NUCLEOTIDE SEQUENCE [LARGE SCALE GENOMIC DNA]</scope>
    <source>
        <strain evidence="6 7">CBS 675.73</strain>
    </source>
</reference>
<feature type="region of interest" description="Disordered" evidence="4">
    <location>
        <begin position="374"/>
        <end position="425"/>
    </location>
</feature>
<evidence type="ECO:0000256" key="2">
    <source>
        <dbReference type="ARBA" id="ARBA00022840"/>
    </source>
</evidence>
<dbReference type="PROSITE" id="PS00107">
    <property type="entry name" value="PROTEIN_KINASE_ATP"/>
    <property type="match status" value="1"/>
</dbReference>
<feature type="region of interest" description="Disordered" evidence="4">
    <location>
        <begin position="1302"/>
        <end position="1324"/>
    </location>
</feature>
<feature type="compositionally biased region" description="Polar residues" evidence="4">
    <location>
        <begin position="1070"/>
        <end position="1105"/>
    </location>
</feature>
<feature type="compositionally biased region" description="Polar residues" evidence="4">
    <location>
        <begin position="1140"/>
        <end position="1172"/>
    </location>
</feature>
<feature type="compositionally biased region" description="Polar residues" evidence="4">
    <location>
        <begin position="1223"/>
        <end position="1236"/>
    </location>
</feature>
<name>A0A507FQH8_9FUNG</name>
<accession>A0A507FQH8</accession>
<feature type="compositionally biased region" description="Polar residues" evidence="4">
    <location>
        <begin position="1029"/>
        <end position="1046"/>
    </location>
</feature>
<feature type="compositionally biased region" description="Basic residues" evidence="4">
    <location>
        <begin position="605"/>
        <end position="614"/>
    </location>
</feature>
<feature type="region of interest" description="Disordered" evidence="4">
    <location>
        <begin position="597"/>
        <end position="629"/>
    </location>
</feature>
<dbReference type="PROSITE" id="PS00108">
    <property type="entry name" value="PROTEIN_KINASE_ST"/>
    <property type="match status" value="1"/>
</dbReference>
<feature type="compositionally biased region" description="Polar residues" evidence="4">
    <location>
        <begin position="1005"/>
        <end position="1014"/>
    </location>
</feature>
<feature type="compositionally biased region" description="Low complexity" evidence="4">
    <location>
        <begin position="1173"/>
        <end position="1186"/>
    </location>
</feature>
<feature type="compositionally biased region" description="Polar residues" evidence="4">
    <location>
        <begin position="376"/>
        <end position="422"/>
    </location>
</feature>
<keyword evidence="7" id="KW-1185">Reference proteome</keyword>
<comment type="caution">
    <text evidence="6">The sequence shown here is derived from an EMBL/GenBank/DDBJ whole genome shotgun (WGS) entry which is preliminary data.</text>
</comment>
<keyword evidence="1 3" id="KW-0547">Nucleotide-binding</keyword>
<feature type="compositionally biased region" description="Polar residues" evidence="4">
    <location>
        <begin position="10"/>
        <end position="34"/>
    </location>
</feature>
<gene>
    <name evidence="6" type="ORF">CcCBS67573_g00970</name>
</gene>
<dbReference type="SMART" id="SM00220">
    <property type="entry name" value="S_TKc"/>
    <property type="match status" value="1"/>
</dbReference>
<evidence type="ECO:0000256" key="4">
    <source>
        <dbReference type="SAM" id="MobiDB-lite"/>
    </source>
</evidence>
<dbReference type="EMBL" id="QEAP01000015">
    <property type="protein sequence ID" value="TPX77718.1"/>
    <property type="molecule type" value="Genomic_DNA"/>
</dbReference>
<dbReference type="Proteomes" id="UP000320333">
    <property type="component" value="Unassembled WGS sequence"/>
</dbReference>
<feature type="region of interest" description="Disordered" evidence="4">
    <location>
        <begin position="884"/>
        <end position="925"/>
    </location>
</feature>
<evidence type="ECO:0000313" key="7">
    <source>
        <dbReference type="Proteomes" id="UP000320333"/>
    </source>
</evidence>
<dbReference type="InterPro" id="IPR000719">
    <property type="entry name" value="Prot_kinase_dom"/>
</dbReference>
<dbReference type="InterPro" id="IPR017441">
    <property type="entry name" value="Protein_kinase_ATP_BS"/>
</dbReference>
<feature type="compositionally biased region" description="Polar residues" evidence="4">
    <location>
        <begin position="839"/>
        <end position="850"/>
    </location>
</feature>
<feature type="binding site" evidence="3">
    <location>
        <position position="128"/>
    </location>
    <ligand>
        <name>ATP</name>
        <dbReference type="ChEBI" id="CHEBI:30616"/>
    </ligand>
</feature>
<keyword evidence="2 3" id="KW-0067">ATP-binding</keyword>
<dbReference type="PROSITE" id="PS50011">
    <property type="entry name" value="PROTEIN_KINASE_DOM"/>
    <property type="match status" value="1"/>
</dbReference>
<dbReference type="GO" id="GO:0005524">
    <property type="term" value="F:ATP binding"/>
    <property type="evidence" value="ECO:0007669"/>
    <property type="project" value="UniProtKB-UniRule"/>
</dbReference>
<feature type="compositionally biased region" description="Low complexity" evidence="4">
    <location>
        <begin position="1237"/>
        <end position="1268"/>
    </location>
</feature>
<evidence type="ECO:0000259" key="5">
    <source>
        <dbReference type="PROSITE" id="PS50011"/>
    </source>
</evidence>
<dbReference type="SUPFAM" id="SSF56112">
    <property type="entry name" value="Protein kinase-like (PK-like)"/>
    <property type="match status" value="1"/>
</dbReference>
<evidence type="ECO:0000256" key="1">
    <source>
        <dbReference type="ARBA" id="ARBA00022741"/>
    </source>
</evidence>
<feature type="region of interest" description="Disordered" evidence="4">
    <location>
        <begin position="1140"/>
        <end position="1270"/>
    </location>
</feature>
<evidence type="ECO:0000313" key="6">
    <source>
        <dbReference type="EMBL" id="TPX77718.1"/>
    </source>
</evidence>
<dbReference type="GO" id="GO:0005634">
    <property type="term" value="C:nucleus"/>
    <property type="evidence" value="ECO:0007669"/>
    <property type="project" value="TreeGrafter"/>
</dbReference>
<dbReference type="GO" id="GO:0004674">
    <property type="term" value="F:protein serine/threonine kinase activity"/>
    <property type="evidence" value="ECO:0007669"/>
    <property type="project" value="TreeGrafter"/>
</dbReference>
<feature type="region of interest" description="Disordered" evidence="4">
    <location>
        <begin position="1005"/>
        <end position="1125"/>
    </location>
</feature>
<feature type="compositionally biased region" description="Polar residues" evidence="4">
    <location>
        <begin position="1112"/>
        <end position="1125"/>
    </location>
</feature>
<dbReference type="InterPro" id="IPR011009">
    <property type="entry name" value="Kinase-like_dom_sf"/>
</dbReference>
<dbReference type="PANTHER" id="PTHR44167:SF24">
    <property type="entry name" value="SERINE_THREONINE-PROTEIN KINASE CHK2"/>
    <property type="match status" value="1"/>
</dbReference>
<protein>
    <recommendedName>
        <fullName evidence="5">Protein kinase domain-containing protein</fullName>
    </recommendedName>
</protein>
<feature type="domain" description="Protein kinase" evidence="5">
    <location>
        <begin position="99"/>
        <end position="361"/>
    </location>
</feature>
<evidence type="ECO:0000256" key="3">
    <source>
        <dbReference type="PROSITE-ProRule" id="PRU10141"/>
    </source>
</evidence>
<organism evidence="6 7">
    <name type="scientific">Chytriomyces confervae</name>
    <dbReference type="NCBI Taxonomy" id="246404"/>
    <lineage>
        <taxon>Eukaryota</taxon>
        <taxon>Fungi</taxon>
        <taxon>Fungi incertae sedis</taxon>
        <taxon>Chytridiomycota</taxon>
        <taxon>Chytridiomycota incertae sedis</taxon>
        <taxon>Chytridiomycetes</taxon>
        <taxon>Chytridiales</taxon>
        <taxon>Chytriomycetaceae</taxon>
        <taxon>Chytriomyces</taxon>
    </lineage>
</organism>
<dbReference type="InterPro" id="IPR008271">
    <property type="entry name" value="Ser/Thr_kinase_AS"/>
</dbReference>
<sequence>MATPPRHTPATYTNATTSHSNPFRQVETNAQLNGPSNPFKQPPPRPKPPPPAADSPLAKDRAQFQFQWETPVPKQPVQDSPDVPLPPFQVGMSIDSDRIKLLDFVGQGSFAHVYLGYDYSTSSKVAVKCLMKAGADPKKMAMQRREVMAMEDLNGHPNVIRLIRTVDTPEWLLIVMEFCQMDLYEAIMQKGGFPDIAVKDVFGQLCDGVLHCHSRGYYHRDLKPENILLDVNSLIAKITDFGLATRDTWSYEMGCGSTRYIPPEACATADHTKGYSPASSDVWALGILLINLLFSKNPWFEATMADPIFSIYVTDRPDILRHHFKISAEFDSILSRVFHVDPSKRIPLPEFKRLVNALPTFLEDEENVAPAPMAAETQQVESLQSEVPSRSQQKPQERQFSSQNTGQQKFPSQNNPFGSSKMQGPLVVFGSIPDPKYTQFKDPKNPFNSGSRGSPMNITSSDYYNPFTSGNPFASQPENLQFDQLIQPPTNPFFSIPTESSISIAPITPQQSLAQQTAPIPAAAAAPFASSPFTTPPSAAPNSSQTTVTGGATLIWTAPARVAAPELPNTLTLGREGIGRLGISRLATAKQRLSKRGGIPFGSAAHHHHHHHHPNAGGAAGTNGQTGAVDDHHYLQQRPAFGLAFLGTAIAGYVNQESDDEVLEGEEYDSDDLEADDFSGSGDIAAARAPGLNRSAPDEESHYEVVKVDRRLIPDLEKGIKRAVNRGMKKFRPFMHLGAGAAPTGVGPGGSVQLGSNSTGSPAGIGAPGVGGSLVDASSTASIRLGKGVAGGVSKQEWDGFGNEVGSMVDGVSTMPGAFVFAANDREKKNSAPLLPQTVGGSTATSSLLPGSTSNVAATLSENLNMPQELPLYYKNDSRSVLRPGNSVEDLWRGKPDAESSDDDERAGLSRMPSISEKRSATETTGFSSGLAKMYNGLAGMSILGGRSKSLKRVSERKSKATLHDNSSILPAPQAPFAFIAAKNAKSRVSERDFEALVVNAKTNGQAGHSSGSVLTKHRHRVRSKTNLEDASSSSQLHKSAPQLSSVEVREDVSPIQQQAAFNVLPKSPDTATSNQLEYGRSSPNQLSLNRPMTASSLSRPSSTADGRLSIPISTGGYSPSESSYSQEATASIAVNPFRTLNTNHNNNPFQRPASYNANSNPFSALPSSLDAQQQQQQRQQQLMQQPARYSMPAGMDVNPYLAYGVPPSPSREQQQPSPFFEMQQSRPQYSQQPLFPNQQHHSNQQQQQQQLNQPHQQFQHPPSQSHPVLHQKSMPLMFGRTAAIPTYADRGVSPNIVQDQEEAEAVSGTGSNEETVESDDEIVNRRGEDRYVRGFVRGFGWLVGGSNGNHVERSGSQGV</sequence>
<dbReference type="GO" id="GO:0044773">
    <property type="term" value="P:mitotic DNA damage checkpoint signaling"/>
    <property type="evidence" value="ECO:0007669"/>
    <property type="project" value="TreeGrafter"/>
</dbReference>
<dbReference type="Pfam" id="PF00069">
    <property type="entry name" value="Pkinase"/>
    <property type="match status" value="1"/>
</dbReference>
<dbReference type="STRING" id="246404.A0A507FQH8"/>
<feature type="region of interest" description="Disordered" evidence="4">
    <location>
        <begin position="437"/>
        <end position="457"/>
    </location>
</feature>
<dbReference type="PANTHER" id="PTHR44167">
    <property type="entry name" value="OVARIAN-SPECIFIC SERINE/THREONINE-PROTEIN KINASE LOK-RELATED"/>
    <property type="match status" value="1"/>
</dbReference>
<feature type="compositionally biased region" description="Pro residues" evidence="4">
    <location>
        <begin position="40"/>
        <end position="53"/>
    </location>
</feature>